<reference evidence="3" key="1">
    <citation type="submission" date="2020-06" db="EMBL/GenBank/DDBJ databases">
        <authorList>
            <person name="Li T."/>
            <person name="Hu X."/>
            <person name="Zhang T."/>
            <person name="Song X."/>
            <person name="Zhang H."/>
            <person name="Dai N."/>
            <person name="Sheng W."/>
            <person name="Hou X."/>
            <person name="Wei L."/>
        </authorList>
    </citation>
    <scope>NUCLEOTIDE SEQUENCE</scope>
    <source>
        <strain evidence="3">G01</strain>
        <tissue evidence="3">Leaf</tissue>
    </source>
</reference>
<sequence>MMASEKEIFSLTGPTFLTSIDWNNSHHRRSVAASLVQGVYTMERDRQQNRPDHQALAPPWWQFFNFKLNQILVDNHDLSYFGAIYEFNSPYPYHSYSGQRPPQYVIAFRGTIKKPGNREQDFKLNLHFMLHNLNNSTRYQIGLESVRSIAYRAGPENVWLAGHSLGASIALLIGRDMLRHGLRFASSVLTAGLAVATGGGKSAKEDDKFVILSTWVPYLFVNPSDPICSEYVGYFEHREKMESMGAGKIGRLATKHSIGSIVRGKDCEAGHLIPCAYLSINLSPSQSFKEAHGIHQWWRQDLQFKYKLFQYN</sequence>
<protein>
    <submittedName>
        <fullName evidence="3">GDSL esterase/lipase</fullName>
    </submittedName>
</protein>
<dbReference type="InterPro" id="IPR029058">
    <property type="entry name" value="AB_hydrolase_fold"/>
</dbReference>
<organism evidence="3">
    <name type="scientific">Sesamum angustifolium</name>
    <dbReference type="NCBI Taxonomy" id="2727405"/>
    <lineage>
        <taxon>Eukaryota</taxon>
        <taxon>Viridiplantae</taxon>
        <taxon>Streptophyta</taxon>
        <taxon>Embryophyta</taxon>
        <taxon>Tracheophyta</taxon>
        <taxon>Spermatophyta</taxon>
        <taxon>Magnoliopsida</taxon>
        <taxon>eudicotyledons</taxon>
        <taxon>Gunneridae</taxon>
        <taxon>Pentapetalae</taxon>
        <taxon>asterids</taxon>
        <taxon>lamiids</taxon>
        <taxon>Lamiales</taxon>
        <taxon>Pedaliaceae</taxon>
        <taxon>Sesamum</taxon>
    </lineage>
</organism>
<dbReference type="Pfam" id="PF01764">
    <property type="entry name" value="Lipase_3"/>
    <property type="match status" value="1"/>
</dbReference>
<accession>A0AAW2PRH8</accession>
<evidence type="ECO:0000259" key="2">
    <source>
        <dbReference type="Pfam" id="PF01764"/>
    </source>
</evidence>
<feature type="domain" description="Fungal lipase-type" evidence="2">
    <location>
        <begin position="123"/>
        <end position="192"/>
    </location>
</feature>
<dbReference type="PANTHER" id="PTHR31479:SF4">
    <property type="entry name" value="FUNGAL LIPASE-LIKE DOMAIN-CONTAINING PROTEIN"/>
    <property type="match status" value="1"/>
</dbReference>
<reference evidence="3" key="2">
    <citation type="journal article" date="2024" name="Plant">
        <title>Genomic evolution and insights into agronomic trait innovations of Sesamum species.</title>
        <authorList>
            <person name="Miao H."/>
            <person name="Wang L."/>
            <person name="Qu L."/>
            <person name="Liu H."/>
            <person name="Sun Y."/>
            <person name="Le M."/>
            <person name="Wang Q."/>
            <person name="Wei S."/>
            <person name="Zheng Y."/>
            <person name="Lin W."/>
            <person name="Duan Y."/>
            <person name="Cao H."/>
            <person name="Xiong S."/>
            <person name="Wang X."/>
            <person name="Wei L."/>
            <person name="Li C."/>
            <person name="Ma Q."/>
            <person name="Ju M."/>
            <person name="Zhao R."/>
            <person name="Li G."/>
            <person name="Mu C."/>
            <person name="Tian Q."/>
            <person name="Mei H."/>
            <person name="Zhang T."/>
            <person name="Gao T."/>
            <person name="Zhang H."/>
        </authorList>
    </citation>
    <scope>NUCLEOTIDE SEQUENCE</scope>
    <source>
        <strain evidence="3">G01</strain>
    </source>
</reference>
<dbReference type="GO" id="GO:0016787">
    <property type="term" value="F:hydrolase activity"/>
    <property type="evidence" value="ECO:0007669"/>
    <property type="project" value="UniProtKB-KW"/>
</dbReference>
<dbReference type="InterPro" id="IPR002921">
    <property type="entry name" value="Fungal_lipase-type"/>
</dbReference>
<dbReference type="PANTHER" id="PTHR31479">
    <property type="entry name" value="ALPHA/BETA-HYDROLASES SUPERFAMILY PROTEIN"/>
    <property type="match status" value="1"/>
</dbReference>
<proteinExistence type="predicted"/>
<dbReference type="SUPFAM" id="SSF53474">
    <property type="entry name" value="alpha/beta-Hydrolases"/>
    <property type="match status" value="1"/>
</dbReference>
<dbReference type="EMBL" id="JACGWK010000004">
    <property type="protein sequence ID" value="KAL0358875.1"/>
    <property type="molecule type" value="Genomic_DNA"/>
</dbReference>
<comment type="caution">
    <text evidence="3">The sequence shown here is derived from an EMBL/GenBank/DDBJ whole genome shotgun (WGS) entry which is preliminary data.</text>
</comment>
<dbReference type="GO" id="GO:0006629">
    <property type="term" value="P:lipid metabolic process"/>
    <property type="evidence" value="ECO:0007669"/>
    <property type="project" value="InterPro"/>
</dbReference>
<dbReference type="AlphaFoldDB" id="A0AAW2PRH8"/>
<gene>
    <name evidence="3" type="ORF">Sangu_0736900</name>
</gene>
<keyword evidence="1" id="KW-0378">Hydrolase</keyword>
<dbReference type="Gene3D" id="3.40.50.1820">
    <property type="entry name" value="alpha/beta hydrolase"/>
    <property type="match status" value="1"/>
</dbReference>
<evidence type="ECO:0000256" key="1">
    <source>
        <dbReference type="ARBA" id="ARBA00022801"/>
    </source>
</evidence>
<name>A0AAW2PRH8_9LAMI</name>
<evidence type="ECO:0000313" key="3">
    <source>
        <dbReference type="EMBL" id="KAL0358875.1"/>
    </source>
</evidence>